<dbReference type="PROSITE" id="PS50893">
    <property type="entry name" value="ABC_TRANSPORTER_2"/>
    <property type="match status" value="1"/>
</dbReference>
<dbReference type="GO" id="GO:0015418">
    <property type="term" value="F:ABC-type quaternary ammonium compound transporting activity"/>
    <property type="evidence" value="ECO:0007669"/>
    <property type="project" value="UniProtKB-EC"/>
</dbReference>
<comment type="catalytic activity">
    <reaction evidence="7">
        <text>a quaternary ammonium(out) + ATP + H2O = a quaternary ammonium(in) + ADP + phosphate + H(+)</text>
        <dbReference type="Rhea" id="RHEA:11036"/>
        <dbReference type="ChEBI" id="CHEBI:15377"/>
        <dbReference type="ChEBI" id="CHEBI:15378"/>
        <dbReference type="ChEBI" id="CHEBI:30616"/>
        <dbReference type="ChEBI" id="CHEBI:35267"/>
        <dbReference type="ChEBI" id="CHEBI:43474"/>
        <dbReference type="ChEBI" id="CHEBI:456216"/>
        <dbReference type="EC" id="7.6.2.9"/>
    </reaction>
</comment>
<comment type="similarity">
    <text evidence="1 9">Belongs to the ABC transporter superfamily.</text>
</comment>
<keyword evidence="9" id="KW-1003">Cell membrane</keyword>
<evidence type="ECO:0000256" key="7">
    <source>
        <dbReference type="ARBA" id="ARBA00052482"/>
    </source>
</evidence>
<evidence type="ECO:0000256" key="6">
    <source>
        <dbReference type="ARBA" id="ARBA00023122"/>
    </source>
</evidence>
<dbReference type="GO" id="GO:0016887">
    <property type="term" value="F:ATP hydrolysis activity"/>
    <property type="evidence" value="ECO:0007669"/>
    <property type="project" value="UniProtKB-UniRule"/>
</dbReference>
<dbReference type="GO" id="GO:0005524">
    <property type="term" value="F:ATP binding"/>
    <property type="evidence" value="ECO:0007669"/>
    <property type="project" value="UniProtKB-UniRule"/>
</dbReference>
<keyword evidence="4 9" id="KW-0547">Nucleotide-binding</keyword>
<dbReference type="EC" id="7.6.2.9" evidence="9"/>
<dbReference type="InterPro" id="IPR003593">
    <property type="entry name" value="AAA+_ATPase"/>
</dbReference>
<evidence type="ECO:0000256" key="1">
    <source>
        <dbReference type="ARBA" id="ARBA00005417"/>
    </source>
</evidence>
<evidence type="ECO:0000259" key="10">
    <source>
        <dbReference type="PROSITE" id="PS50893"/>
    </source>
</evidence>
<dbReference type="PANTHER" id="PTHR43117">
    <property type="entry name" value="OSMOPROTECTANT IMPORT ATP-BINDING PROTEIN OSMV"/>
    <property type="match status" value="1"/>
</dbReference>
<dbReference type="InterPro" id="IPR017871">
    <property type="entry name" value="ABC_transporter-like_CS"/>
</dbReference>
<organism evidence="11 12">
    <name type="scientific">Scopulibacillus darangshiensis</name>
    <dbReference type="NCBI Taxonomy" id="442528"/>
    <lineage>
        <taxon>Bacteria</taxon>
        <taxon>Bacillati</taxon>
        <taxon>Bacillota</taxon>
        <taxon>Bacilli</taxon>
        <taxon>Bacillales</taxon>
        <taxon>Sporolactobacillaceae</taxon>
        <taxon>Scopulibacillus</taxon>
    </lineage>
</organism>
<dbReference type="Proteomes" id="UP000295416">
    <property type="component" value="Unassembled WGS sequence"/>
</dbReference>
<evidence type="ECO:0000256" key="2">
    <source>
        <dbReference type="ARBA" id="ARBA00022448"/>
    </source>
</evidence>
<comment type="subunit">
    <text evidence="9">The complex is probably composed of two ATP-binding proteins, two transmembrane proteins and a solute-binding protein.</text>
</comment>
<dbReference type="InterPro" id="IPR003439">
    <property type="entry name" value="ABC_transporter-like_ATP-bd"/>
</dbReference>
<proteinExistence type="inferred from homology"/>
<dbReference type="SUPFAM" id="SSF52540">
    <property type="entry name" value="P-loop containing nucleoside triphosphate hydrolases"/>
    <property type="match status" value="1"/>
</dbReference>
<dbReference type="InterPro" id="IPR027417">
    <property type="entry name" value="P-loop_NTPase"/>
</dbReference>
<comment type="subunit">
    <text evidence="8">The complex is composed of two ATP-binding proteins (OpuCA), two transmembrane proteins (OpuCB and OpuCD) and a solute-binding protein (OpuCC).</text>
</comment>
<keyword evidence="3" id="KW-0677">Repeat</keyword>
<protein>
    <recommendedName>
        <fullName evidence="9">Quaternary amine transport ATP-binding protein</fullName>
        <ecNumber evidence="9">7.6.2.9</ecNumber>
    </recommendedName>
</protein>
<dbReference type="InterPro" id="IPR005892">
    <property type="entry name" value="Gly-betaine_transp_ATP-bd"/>
</dbReference>
<keyword evidence="9" id="KW-0997">Cell inner membrane</keyword>
<evidence type="ECO:0000313" key="12">
    <source>
        <dbReference type="Proteomes" id="UP000295416"/>
    </source>
</evidence>
<dbReference type="Gene3D" id="3.40.50.300">
    <property type="entry name" value="P-loop containing nucleotide triphosphate hydrolases"/>
    <property type="match status" value="1"/>
</dbReference>
<dbReference type="PANTHER" id="PTHR43117:SF4">
    <property type="entry name" value="OSMOPROTECTANT IMPORT ATP-BINDING PROTEIN OSMV"/>
    <property type="match status" value="1"/>
</dbReference>
<sequence>MIKFDHVTKMFQGGAKAVDDVNFTVEDGDIVVLLGPSGCGKTTLLRMVNRLESITSGDISIDNKSIKRLNDIELRRAIGYVIQSNGLFPNMTIESNVTIVPQLLRWDAKKRHNRYKELMQLIGLDPEKYAKRYPHELSGGQQQRVGVARALAADPPILLMDEPFGALDPIIREKLQDEFLQIQTEVKKTILFVSHDIDEAIKMGDKIALLRDGKIMQYDRPADLLTHPKNDFVSQFIGEDRMIKGLSLHTIKDLLREVGLAEMPHQHYDGKTVAGSQNLRNTLSILMNQGAEQVIVTDHNEQEIGAVTIDLIQRYIAKQIKGKTDASLPFERVVR</sequence>
<dbReference type="GO" id="GO:0005886">
    <property type="term" value="C:plasma membrane"/>
    <property type="evidence" value="ECO:0007669"/>
    <property type="project" value="UniProtKB-SubCell"/>
</dbReference>
<dbReference type="GO" id="GO:0031460">
    <property type="term" value="P:glycine betaine transport"/>
    <property type="evidence" value="ECO:0007669"/>
    <property type="project" value="InterPro"/>
</dbReference>
<keyword evidence="5 9" id="KW-0067">ATP-binding</keyword>
<keyword evidence="2 9" id="KW-0813">Transport</keyword>
<comment type="subcellular location">
    <subcellularLocation>
        <location evidence="9">Cell inner membrane</location>
        <topology evidence="9">Peripheral membrane protein</topology>
    </subcellularLocation>
</comment>
<dbReference type="SMART" id="SM00382">
    <property type="entry name" value="AAA"/>
    <property type="match status" value="1"/>
</dbReference>
<evidence type="ECO:0000256" key="9">
    <source>
        <dbReference type="RuleBase" id="RU369116"/>
    </source>
</evidence>
<evidence type="ECO:0000256" key="5">
    <source>
        <dbReference type="ARBA" id="ARBA00022840"/>
    </source>
</evidence>
<dbReference type="OrthoDB" id="9802264at2"/>
<dbReference type="PROSITE" id="PS00211">
    <property type="entry name" value="ABC_TRANSPORTER_1"/>
    <property type="match status" value="1"/>
</dbReference>
<name>A0A4V2SN12_9BACL</name>
<keyword evidence="6" id="KW-0129">CBS domain</keyword>
<keyword evidence="9" id="KW-0472">Membrane</keyword>
<gene>
    <name evidence="11" type="ORF">EV207_110107</name>
</gene>
<dbReference type="AlphaFoldDB" id="A0A4V2SN12"/>
<dbReference type="NCBIfam" id="TIGR01186">
    <property type="entry name" value="proV"/>
    <property type="match status" value="1"/>
</dbReference>
<evidence type="ECO:0000256" key="4">
    <source>
        <dbReference type="ARBA" id="ARBA00022741"/>
    </source>
</evidence>
<evidence type="ECO:0000256" key="3">
    <source>
        <dbReference type="ARBA" id="ARBA00022737"/>
    </source>
</evidence>
<dbReference type="FunFam" id="3.40.50.300:FF:000425">
    <property type="entry name" value="Probable ABC transporter, ATP-binding subunit"/>
    <property type="match status" value="1"/>
</dbReference>
<keyword evidence="12" id="KW-1185">Reference proteome</keyword>
<accession>A0A4V2SN12</accession>
<evidence type="ECO:0000313" key="11">
    <source>
        <dbReference type="EMBL" id="TCP29486.1"/>
    </source>
</evidence>
<dbReference type="RefSeq" id="WP_132745840.1">
    <property type="nucleotide sequence ID" value="NZ_SLXK01000010.1"/>
</dbReference>
<dbReference type="Pfam" id="PF00005">
    <property type="entry name" value="ABC_tran"/>
    <property type="match status" value="1"/>
</dbReference>
<dbReference type="GO" id="GO:0006865">
    <property type="term" value="P:amino acid transport"/>
    <property type="evidence" value="ECO:0007669"/>
    <property type="project" value="UniProtKB-UniRule"/>
</dbReference>
<reference evidence="11 12" key="1">
    <citation type="submission" date="2019-03" db="EMBL/GenBank/DDBJ databases">
        <title>Genomic Encyclopedia of Type Strains, Phase IV (KMG-IV): sequencing the most valuable type-strain genomes for metagenomic binning, comparative biology and taxonomic classification.</title>
        <authorList>
            <person name="Goeker M."/>
        </authorList>
    </citation>
    <scope>NUCLEOTIDE SEQUENCE [LARGE SCALE GENOMIC DNA]</scope>
    <source>
        <strain evidence="11 12">DSM 19377</strain>
    </source>
</reference>
<comment type="caution">
    <text evidence="11">The sequence shown here is derived from an EMBL/GenBank/DDBJ whole genome shotgun (WGS) entry which is preliminary data.</text>
</comment>
<evidence type="ECO:0000256" key="8">
    <source>
        <dbReference type="ARBA" id="ARBA00063934"/>
    </source>
</evidence>
<feature type="domain" description="ABC transporter" evidence="10">
    <location>
        <begin position="2"/>
        <end position="237"/>
    </location>
</feature>
<dbReference type="EMBL" id="SLXK01000010">
    <property type="protein sequence ID" value="TCP29486.1"/>
    <property type="molecule type" value="Genomic_DNA"/>
</dbReference>